<dbReference type="CDD" id="cd01647">
    <property type="entry name" value="RT_LTR"/>
    <property type="match status" value="1"/>
</dbReference>
<evidence type="ECO:0000259" key="4">
    <source>
        <dbReference type="PROSITE" id="PS50878"/>
    </source>
</evidence>
<dbReference type="InterPro" id="IPR001969">
    <property type="entry name" value="Aspartic_peptidase_AS"/>
</dbReference>
<comment type="caution">
    <text evidence="5">The sequence shown here is derived from an EMBL/GenBank/DDBJ whole genome shotgun (WGS) entry which is preliminary data.</text>
</comment>
<evidence type="ECO:0000256" key="2">
    <source>
        <dbReference type="ARBA" id="ARBA00022884"/>
    </source>
</evidence>
<dbReference type="EMBL" id="VSWD01000013">
    <property type="protein sequence ID" value="KAK3085057.1"/>
    <property type="molecule type" value="Genomic_DNA"/>
</dbReference>
<reference evidence="5" key="1">
    <citation type="submission" date="2019-08" db="EMBL/GenBank/DDBJ databases">
        <title>The improved chromosome-level genome for the pearl oyster Pinctada fucata martensii using PacBio sequencing and Hi-C.</title>
        <authorList>
            <person name="Zheng Z."/>
        </authorList>
    </citation>
    <scope>NUCLEOTIDE SEQUENCE</scope>
    <source>
        <strain evidence="5">ZZ-2019</strain>
        <tissue evidence="5">Adductor muscle</tissue>
    </source>
</reference>
<dbReference type="SUPFAM" id="SSF50630">
    <property type="entry name" value="Acid proteases"/>
    <property type="match status" value="1"/>
</dbReference>
<dbReference type="InterPro" id="IPR000477">
    <property type="entry name" value="RT_dom"/>
</dbReference>
<evidence type="ECO:0000256" key="3">
    <source>
        <dbReference type="ARBA" id="ARBA00022908"/>
    </source>
</evidence>
<organism evidence="5 6">
    <name type="scientific">Pinctada imbricata</name>
    <name type="common">Atlantic pearl-oyster</name>
    <name type="synonym">Pinctada martensii</name>
    <dbReference type="NCBI Taxonomy" id="66713"/>
    <lineage>
        <taxon>Eukaryota</taxon>
        <taxon>Metazoa</taxon>
        <taxon>Spiralia</taxon>
        <taxon>Lophotrochozoa</taxon>
        <taxon>Mollusca</taxon>
        <taxon>Bivalvia</taxon>
        <taxon>Autobranchia</taxon>
        <taxon>Pteriomorphia</taxon>
        <taxon>Pterioida</taxon>
        <taxon>Pterioidea</taxon>
        <taxon>Pteriidae</taxon>
        <taxon>Pinctada</taxon>
    </lineage>
</organism>
<protein>
    <recommendedName>
        <fullName evidence="4">Reverse transcriptase domain-containing protein</fullName>
    </recommendedName>
</protein>
<keyword evidence="6" id="KW-1185">Reference proteome</keyword>
<dbReference type="InterPro" id="IPR043502">
    <property type="entry name" value="DNA/RNA_pol_sf"/>
</dbReference>
<accession>A0AA89BL37</accession>
<dbReference type="PANTHER" id="PTHR37984:SF11">
    <property type="entry name" value="INTEGRASE CATALYTIC DOMAIN-CONTAINING PROTEIN"/>
    <property type="match status" value="1"/>
</dbReference>
<keyword evidence="1" id="KW-0460">Magnesium</keyword>
<dbReference type="FunFam" id="3.30.70.270:FF:000026">
    <property type="entry name" value="Transposon Ty3-G Gag-Pol polyprotein"/>
    <property type="match status" value="1"/>
</dbReference>
<sequence length="510" mass="57621">MTERTVYCYGIKIEGELMVNKIEGPFVDVKVNEVKSKFLVDSGSSVNILDETDYVKIGRPKLRSKDKKNKLVPYGGGKISVLGTCDLKVETEKTYDVVTFYVVKGKGGSLLGFPKANKLNIIKVVNSVHTETEVEKDFPHLFKGIGKLKNRQVKIHIDESVPPVAQKTRKTPFHLRDKVEHEINELLKIDIIEKVEGEATPWVSPIVTPPKKDGKEIRLCIDMREANKAVRRERHTMPTIDELILDLNGAKVFSKLDLRSGFHQLEIHPDSRYITTFSTHVGIFRYKRLNFGISSASEIFHETIRQIIQDIPGARNISDDIVIFGSNREQHDSAPCKVLQRLSDSGLTWNAKKCIFRTNKISFFGVVFGEEGISPDPAKVKAVRDFSRPQNVKDLRSFLGLTNYCSRFIQNYSAICQPLRELTYKGQSWEWNEHCDNAFATLKDNLCGDTVIAYYDPEQPVTVQVDASPIGLGAILIQSEKAVCYASRALTPVESRYSQTERGSHDINKE</sequence>
<dbReference type="InterPro" id="IPR021109">
    <property type="entry name" value="Peptidase_aspartic_dom_sf"/>
</dbReference>
<evidence type="ECO:0000313" key="6">
    <source>
        <dbReference type="Proteomes" id="UP001186944"/>
    </source>
</evidence>
<keyword evidence="2" id="KW-0694">RNA-binding</keyword>
<dbReference type="PANTHER" id="PTHR37984">
    <property type="entry name" value="PROTEIN CBG26694"/>
    <property type="match status" value="1"/>
</dbReference>
<dbReference type="GO" id="GO:0003723">
    <property type="term" value="F:RNA binding"/>
    <property type="evidence" value="ECO:0007669"/>
    <property type="project" value="UniProtKB-KW"/>
</dbReference>
<feature type="domain" description="Reverse transcriptase" evidence="4">
    <location>
        <begin position="190"/>
        <end position="368"/>
    </location>
</feature>
<dbReference type="GO" id="GO:0015074">
    <property type="term" value="P:DNA integration"/>
    <property type="evidence" value="ECO:0007669"/>
    <property type="project" value="UniProtKB-KW"/>
</dbReference>
<dbReference type="SUPFAM" id="SSF56672">
    <property type="entry name" value="DNA/RNA polymerases"/>
    <property type="match status" value="1"/>
</dbReference>
<dbReference type="Pfam" id="PF00078">
    <property type="entry name" value="RVT_1"/>
    <property type="match status" value="1"/>
</dbReference>
<dbReference type="PROSITE" id="PS50878">
    <property type="entry name" value="RT_POL"/>
    <property type="match status" value="1"/>
</dbReference>
<dbReference type="PROSITE" id="PS00141">
    <property type="entry name" value="ASP_PROTEASE"/>
    <property type="match status" value="1"/>
</dbReference>
<evidence type="ECO:0000313" key="5">
    <source>
        <dbReference type="EMBL" id="KAK3085057.1"/>
    </source>
</evidence>
<dbReference type="Gene3D" id="3.10.10.10">
    <property type="entry name" value="HIV Type 1 Reverse Transcriptase, subunit A, domain 1"/>
    <property type="match status" value="1"/>
</dbReference>
<dbReference type="Proteomes" id="UP001186944">
    <property type="component" value="Unassembled WGS sequence"/>
</dbReference>
<gene>
    <name evidence="5" type="ORF">FSP39_023610</name>
</gene>
<dbReference type="Gene3D" id="3.30.70.270">
    <property type="match status" value="2"/>
</dbReference>
<dbReference type="Gene3D" id="2.40.70.10">
    <property type="entry name" value="Acid Proteases"/>
    <property type="match status" value="1"/>
</dbReference>
<dbReference type="GO" id="GO:0006508">
    <property type="term" value="P:proteolysis"/>
    <property type="evidence" value="ECO:0007669"/>
    <property type="project" value="InterPro"/>
</dbReference>
<dbReference type="GO" id="GO:0004190">
    <property type="term" value="F:aspartic-type endopeptidase activity"/>
    <property type="evidence" value="ECO:0007669"/>
    <property type="project" value="InterPro"/>
</dbReference>
<evidence type="ECO:0000256" key="1">
    <source>
        <dbReference type="ARBA" id="ARBA00022842"/>
    </source>
</evidence>
<proteinExistence type="predicted"/>
<dbReference type="AlphaFoldDB" id="A0AA89BL37"/>
<dbReference type="InterPro" id="IPR041577">
    <property type="entry name" value="RT_RNaseH_2"/>
</dbReference>
<dbReference type="InterPro" id="IPR050951">
    <property type="entry name" value="Retrovirus_Pol_polyprotein"/>
</dbReference>
<dbReference type="Pfam" id="PF17919">
    <property type="entry name" value="RT_RNaseH_2"/>
    <property type="match status" value="1"/>
</dbReference>
<name>A0AA89BL37_PINIB</name>
<keyword evidence="3" id="KW-0229">DNA integration</keyword>
<dbReference type="InterPro" id="IPR043128">
    <property type="entry name" value="Rev_trsase/Diguanyl_cyclase"/>
</dbReference>